<feature type="region of interest" description="Disordered" evidence="1">
    <location>
        <begin position="107"/>
        <end position="152"/>
    </location>
</feature>
<comment type="caution">
    <text evidence="3">The sequence shown here is derived from an EMBL/GenBank/DDBJ whole genome shotgun (WGS) entry which is preliminary data.</text>
</comment>
<organism evidence="3 4">
    <name type="scientific">Chlorella ohadii</name>
    <dbReference type="NCBI Taxonomy" id="2649997"/>
    <lineage>
        <taxon>Eukaryota</taxon>
        <taxon>Viridiplantae</taxon>
        <taxon>Chlorophyta</taxon>
        <taxon>core chlorophytes</taxon>
        <taxon>Trebouxiophyceae</taxon>
        <taxon>Chlorellales</taxon>
        <taxon>Chlorellaceae</taxon>
        <taxon>Chlorella clade</taxon>
        <taxon>Chlorella</taxon>
    </lineage>
</organism>
<dbReference type="Proteomes" id="UP001205105">
    <property type="component" value="Unassembled WGS sequence"/>
</dbReference>
<reference evidence="3" key="1">
    <citation type="submission" date="2020-11" db="EMBL/GenBank/DDBJ databases">
        <title>Chlorella ohadii genome sequencing and assembly.</title>
        <authorList>
            <person name="Murik O."/>
            <person name="Treves H."/>
            <person name="Kedem I."/>
            <person name="Shotland Y."/>
            <person name="Kaplan A."/>
        </authorList>
    </citation>
    <scope>NUCLEOTIDE SEQUENCE</scope>
    <source>
        <strain evidence="3">1</strain>
    </source>
</reference>
<feature type="compositionally biased region" description="Low complexity" evidence="1">
    <location>
        <begin position="555"/>
        <end position="586"/>
    </location>
</feature>
<feature type="region of interest" description="Disordered" evidence="1">
    <location>
        <begin position="1196"/>
        <end position="1232"/>
    </location>
</feature>
<evidence type="ECO:0000313" key="3">
    <source>
        <dbReference type="EMBL" id="KAI7845242.1"/>
    </source>
</evidence>
<dbReference type="EMBL" id="JADXDR010000020">
    <property type="protein sequence ID" value="KAI7845242.1"/>
    <property type="molecule type" value="Genomic_DNA"/>
</dbReference>
<feature type="domain" description="PH" evidence="2">
    <location>
        <begin position="1"/>
        <end position="35"/>
    </location>
</feature>
<feature type="region of interest" description="Disordered" evidence="1">
    <location>
        <begin position="544"/>
        <end position="597"/>
    </location>
</feature>
<evidence type="ECO:0000259" key="2">
    <source>
        <dbReference type="PROSITE" id="PS50003"/>
    </source>
</evidence>
<proteinExistence type="predicted"/>
<dbReference type="InterPro" id="IPR001849">
    <property type="entry name" value="PH_domain"/>
</dbReference>
<evidence type="ECO:0000313" key="4">
    <source>
        <dbReference type="Proteomes" id="UP001205105"/>
    </source>
</evidence>
<name>A0AAD5H9J5_9CHLO</name>
<dbReference type="PANTHER" id="PTHR45523:SF1">
    <property type="entry name" value="TETRATRICOPEPTIDE REPEAT (TPR)-CONTAINING PROTEIN"/>
    <property type="match status" value="1"/>
</dbReference>
<feature type="region of interest" description="Disordered" evidence="1">
    <location>
        <begin position="990"/>
        <end position="1029"/>
    </location>
</feature>
<gene>
    <name evidence="3" type="ORF">COHA_001285</name>
</gene>
<dbReference type="PANTHER" id="PTHR45523">
    <property type="entry name" value="TETRATRICOPEPTIDE REPEAT (TPR)-CONTAINING PROTEIN-RELATED"/>
    <property type="match status" value="1"/>
</dbReference>
<feature type="compositionally biased region" description="Pro residues" evidence="1">
    <location>
        <begin position="125"/>
        <end position="144"/>
    </location>
</feature>
<feature type="region of interest" description="Disordered" evidence="1">
    <location>
        <begin position="1108"/>
        <end position="1150"/>
    </location>
</feature>
<keyword evidence="4" id="KW-1185">Reference proteome</keyword>
<evidence type="ECO:0000256" key="1">
    <source>
        <dbReference type="SAM" id="MobiDB-lite"/>
    </source>
</evidence>
<protein>
    <recommendedName>
        <fullName evidence="2">PH domain-containing protein</fullName>
    </recommendedName>
</protein>
<feature type="region of interest" description="Disordered" evidence="1">
    <location>
        <begin position="331"/>
        <end position="357"/>
    </location>
</feature>
<feature type="region of interest" description="Disordered" evidence="1">
    <location>
        <begin position="797"/>
        <end position="819"/>
    </location>
</feature>
<dbReference type="PROSITE" id="PS50003">
    <property type="entry name" value="PH_DOMAIN"/>
    <property type="match status" value="1"/>
</dbReference>
<feature type="region of interest" description="Disordered" evidence="1">
    <location>
        <begin position="252"/>
        <end position="276"/>
    </location>
</feature>
<feature type="compositionally biased region" description="Polar residues" evidence="1">
    <location>
        <begin position="1135"/>
        <end position="1144"/>
    </location>
</feature>
<accession>A0AAD5H9J5</accession>
<sequence length="1419" mass="145838">MDLTRLAENTSCLVLRLDSEESAEAWYRQLQASQAAMDRLAGGEAALLPPDWEEASSTVSGTDADEAALTTAQGPPPGAQAAEAGQVPTTVMQVDAQLGELAIFCGGREPSPWWPPEEEDDLRPGTPPPAAAAAPGPPSTPPPAATAATEGSPFCSSLPSAGAEFVNVDGEVALIVVRAAGGNCRFTYGAPGMTVHTALGSLEIEDLLVGRRCTRNRFLASSVLGVEPVGEDVFFDADDRLASGGSGALTPRGSIAGAQDAGGGGQRALRRGRGKTGAAIRREGAAVDSSLDVRLSSLYFYCNRPTVAAIIAMGVDVGAAASAAFGGSEEGTAAGGATAAGDGAAAPGAEGSEGQEGCQIEGEPAAVTQAASLAQGAAQLEEKVEQVQLVRSGSSASAGGDRSTFRLTASLGTLQVRLNYEGAGCATLSQASVDAFTFGLDVKPDSSMVIRSTLGNVRALDCTLPEGHPYHQACGLRAGSDASLVSLEFCSFPPSYRHPKVPEGLQYYTLQAQLLELQLVFLYRFLSENLTYISTMLAMRPPPLELTSHSPGTPPDAAAAAGPAPTAPEAAASGTPTAAAGAAGQASSGGGSGGAVPSSQAAVQAVAPTAQAPVQPFVLLMDVRASAPNIRLPRNSDSMDAIEADLGQLTLQTAGIVPQVGGPMDANGWPLLVEAVDLCFSGVGCTVVQAGRRGGNLFQNAESGWRLHWRRPLQQELRGEQPTFDMSLAIPFLKASLTDAEYQLCTSVAADNFAEEPELPRGAAWLNAHYQAILLEQQQELARQHLEALARQQTQQAQQAALPAPAAEAGKGAAPASADTSPTSVRVVVSLGEIELELQRNLEGLPQAQPLARFTLGDLWVAFRNSAQGSMWVSLNLPRVEARDLRPEVPPEQTLVISSGHKASFLMLDWAASASMSHQALAMTLQKPLLVAELSFLLAVTQFVVPTFAFVKSRPIPFVTHDLALTAGRAHKAAGDLFLCPTVRLLADTPLPADGGDGGSGSDGDGSGSSGDGDGGSGRGAEAGGQDGGLVYEYNGGGQRLVLPDKGHLDEPLPLILIGPGRTLRLRNLRLVNAASLAVCLQLAPGARLLASPDDGVQLLQSADEDAELSRQLAGSPGSPAASLLARRTPPTSPQRPASFQQEPVSPRGELPAAAATALVPAGQTQAAAAQQQSTIEIVVSAVGVGLQFVHLDSGNSAGGGSGVRSAPGTRPGSGLSSQHASTADLGRAASQQLAAGPSQAALAAAAAPLQGAQAPPKAVQLLAAYLDVQANYRIEGPVQSGLVEVQGLRVETRFIADVAARLAQRDQQDIAHKRKMTGRREGTVLDPCRLALEFKLADLGSGGGVGGKGDWQFFEWNSCGLVFLGATCWTHVASPEFKLADLGSATGAVVTATRQTLVATGIGTVTITRVILELKAGC</sequence>
<feature type="compositionally biased region" description="Gly residues" evidence="1">
    <location>
        <begin position="995"/>
        <end position="1028"/>
    </location>
</feature>